<keyword evidence="4" id="KW-0732">Signal</keyword>
<feature type="domain" description="GH26" evidence="5">
    <location>
        <begin position="93"/>
        <end position="393"/>
    </location>
</feature>
<protein>
    <recommendedName>
        <fullName evidence="5">GH26 domain-containing protein</fullName>
    </recommendedName>
</protein>
<reference evidence="6" key="1">
    <citation type="submission" date="2021-06" db="EMBL/GenBank/DDBJ databases">
        <authorList>
            <person name="Criscuolo A."/>
        </authorList>
    </citation>
    <scope>NUCLEOTIDE SEQUENCE</scope>
    <source>
        <strain evidence="6">CIP111600</strain>
    </source>
</reference>
<evidence type="ECO:0000256" key="2">
    <source>
        <dbReference type="ARBA" id="ARBA00023295"/>
    </source>
</evidence>
<proteinExistence type="inferred from homology"/>
<dbReference type="GO" id="GO:0006080">
    <property type="term" value="P:substituted mannan metabolic process"/>
    <property type="evidence" value="ECO:0007669"/>
    <property type="project" value="InterPro"/>
</dbReference>
<dbReference type="Pfam" id="PF02156">
    <property type="entry name" value="Glyco_hydro_26"/>
    <property type="match status" value="1"/>
</dbReference>
<dbReference type="PANTHER" id="PTHR40079">
    <property type="entry name" value="MANNAN ENDO-1,4-BETA-MANNOSIDASE E-RELATED"/>
    <property type="match status" value="1"/>
</dbReference>
<keyword evidence="7" id="KW-1185">Reference proteome</keyword>
<dbReference type="InterPro" id="IPR000805">
    <property type="entry name" value="Glyco_hydro_26"/>
</dbReference>
<evidence type="ECO:0000313" key="7">
    <source>
        <dbReference type="Proteomes" id="UP000693672"/>
    </source>
</evidence>
<accession>A0A916NRC4</accession>
<dbReference type="InterPro" id="IPR022790">
    <property type="entry name" value="GH26_dom"/>
</dbReference>
<dbReference type="RefSeq" id="WP_218093824.1">
    <property type="nucleotide sequence ID" value="NZ_CAJVAS010000020.1"/>
</dbReference>
<dbReference type="PROSITE" id="PS51257">
    <property type="entry name" value="PROKAR_LIPOPROTEIN"/>
    <property type="match status" value="1"/>
</dbReference>
<dbReference type="PANTHER" id="PTHR40079:SF4">
    <property type="entry name" value="GH26 DOMAIN-CONTAINING PROTEIN-RELATED"/>
    <property type="match status" value="1"/>
</dbReference>
<gene>
    <name evidence="6" type="ORF">PAESOLCIP111_04099</name>
</gene>
<evidence type="ECO:0000256" key="1">
    <source>
        <dbReference type="ARBA" id="ARBA00022801"/>
    </source>
</evidence>
<dbReference type="AlphaFoldDB" id="A0A916NRC4"/>
<feature type="active site" description="Proton donor" evidence="3">
    <location>
        <position position="232"/>
    </location>
</feature>
<keyword evidence="1 3" id="KW-0378">Hydrolase</keyword>
<dbReference type="Proteomes" id="UP000693672">
    <property type="component" value="Unassembled WGS sequence"/>
</dbReference>
<evidence type="ECO:0000259" key="5">
    <source>
        <dbReference type="PROSITE" id="PS51764"/>
    </source>
</evidence>
<dbReference type="GO" id="GO:0016985">
    <property type="term" value="F:mannan endo-1,4-beta-mannosidase activity"/>
    <property type="evidence" value="ECO:0007669"/>
    <property type="project" value="InterPro"/>
</dbReference>
<evidence type="ECO:0000256" key="4">
    <source>
        <dbReference type="SAM" id="SignalP"/>
    </source>
</evidence>
<dbReference type="EMBL" id="CAJVAS010000020">
    <property type="protein sequence ID" value="CAG7640073.1"/>
    <property type="molecule type" value="Genomic_DNA"/>
</dbReference>
<feature type="chain" id="PRO_5037387936" description="GH26 domain-containing protein" evidence="4">
    <location>
        <begin position="33"/>
        <end position="522"/>
    </location>
</feature>
<comment type="similarity">
    <text evidence="3">Belongs to the glycosyl hydrolase 26 family.</text>
</comment>
<feature type="signal peptide" evidence="4">
    <location>
        <begin position="1"/>
        <end position="32"/>
    </location>
</feature>
<evidence type="ECO:0000256" key="3">
    <source>
        <dbReference type="PROSITE-ProRule" id="PRU01100"/>
    </source>
</evidence>
<name>A0A916NRC4_9BACL</name>
<dbReference type="PROSITE" id="PS51764">
    <property type="entry name" value="GH26"/>
    <property type="match status" value="1"/>
</dbReference>
<organism evidence="6 7">
    <name type="scientific">Paenibacillus solanacearum</name>
    <dbReference type="NCBI Taxonomy" id="2048548"/>
    <lineage>
        <taxon>Bacteria</taxon>
        <taxon>Bacillati</taxon>
        <taxon>Bacillota</taxon>
        <taxon>Bacilli</taxon>
        <taxon>Bacillales</taxon>
        <taxon>Paenibacillaceae</taxon>
        <taxon>Paenibacillus</taxon>
    </lineage>
</organism>
<feature type="active site" description="Nucleophile" evidence="3">
    <location>
        <position position="332"/>
    </location>
</feature>
<sequence>MITKSKRTLLIPLTSILLVAVAATFAACPSFRAETGEEAAVPAAAPRVPGPDAWWTGQAEAAERSGQPDAAHEFRARAIAYASSLQAQKAAAGPGSSLASALPPLAEAALYVQTPRGAAPKLAKHEPASGVYLGMLGADKRVGYDFSKIEGVYEKKHAMYLAYVGWRKFQTDTSTYFPKRTSDRVKELGGALQIGWEPRYGLDDVKDDEYVRTFAREAKASGIPIFLRYASEMNGNWVPWYGDPQKYIEKFRLIHDIMKEEAPNVAMVWSPNYAPANNIDEYYPGDAYVDWVGFSLYATPLTGGEEDLEHTVIEYFAPLYAKYSHKPIMIAEGAVGHTVLKTNQSYHAWGEGQLGYMYGFLPRMFPMVKAMTYFNFGRAQAQRSNMEYVYDLGESALMDGFYKRLTRSDLFLDGVEQGVNAAPQQYVPLSGSHLPAGKQRIMMYARMKDVSTPFAVALYQGERRLGISYEMPWEIDVDIPAADAAKPWRIVAFNKQMEPIAATPGTAVVRAASPDKSNSGSP</sequence>
<keyword evidence="2 3" id="KW-0326">Glycosidase</keyword>
<comment type="caution">
    <text evidence="6">The sequence shown here is derived from an EMBL/GenBank/DDBJ whole genome shotgun (WGS) entry which is preliminary data.</text>
</comment>
<evidence type="ECO:0000313" key="6">
    <source>
        <dbReference type="EMBL" id="CAG7640073.1"/>
    </source>
</evidence>